<evidence type="ECO:0000256" key="2">
    <source>
        <dbReference type="SAM" id="Phobius"/>
    </source>
</evidence>
<feature type="compositionally biased region" description="Polar residues" evidence="1">
    <location>
        <begin position="135"/>
        <end position="144"/>
    </location>
</feature>
<organism evidence="4 6">
    <name type="scientific">Cucumis melo var. makuwa</name>
    <name type="common">Oriental melon</name>
    <dbReference type="NCBI Taxonomy" id="1194695"/>
    <lineage>
        <taxon>Eukaryota</taxon>
        <taxon>Viridiplantae</taxon>
        <taxon>Streptophyta</taxon>
        <taxon>Embryophyta</taxon>
        <taxon>Tracheophyta</taxon>
        <taxon>Spermatophyta</taxon>
        <taxon>Magnoliopsida</taxon>
        <taxon>eudicotyledons</taxon>
        <taxon>Gunneridae</taxon>
        <taxon>Pentapetalae</taxon>
        <taxon>rosids</taxon>
        <taxon>fabids</taxon>
        <taxon>Cucurbitales</taxon>
        <taxon>Cucurbitaceae</taxon>
        <taxon>Benincaseae</taxon>
        <taxon>Cucumis</taxon>
    </lineage>
</organism>
<evidence type="ECO:0000256" key="1">
    <source>
        <dbReference type="SAM" id="MobiDB-lite"/>
    </source>
</evidence>
<accession>A0A5D3BZW8</accession>
<dbReference type="EMBL" id="SSTD01014185">
    <property type="protein sequence ID" value="TYK04635.1"/>
    <property type="molecule type" value="Genomic_DNA"/>
</dbReference>
<evidence type="ECO:0000313" key="5">
    <source>
        <dbReference type="Proteomes" id="UP000321393"/>
    </source>
</evidence>
<reference evidence="5 6" key="1">
    <citation type="submission" date="2019-08" db="EMBL/GenBank/DDBJ databases">
        <title>Draft genome sequences of two oriental melons (Cucumis melo L. var makuwa).</title>
        <authorList>
            <person name="Kwon S.-Y."/>
        </authorList>
    </citation>
    <scope>NUCLEOTIDE SEQUENCE [LARGE SCALE GENOMIC DNA]</scope>
    <source>
        <strain evidence="6">cv. Chang Bougi</strain>
        <strain evidence="5">cv. SW 3</strain>
        <tissue evidence="4">Leaf</tissue>
    </source>
</reference>
<evidence type="ECO:0000313" key="6">
    <source>
        <dbReference type="Proteomes" id="UP000321947"/>
    </source>
</evidence>
<feature type="transmembrane region" description="Helical" evidence="2">
    <location>
        <begin position="66"/>
        <end position="93"/>
    </location>
</feature>
<keyword evidence="2" id="KW-0812">Transmembrane</keyword>
<keyword evidence="2" id="KW-0472">Membrane</keyword>
<gene>
    <name evidence="4" type="ORF">E5676_scaffold2137G00040</name>
    <name evidence="3" type="ORF">E6C27_scaffold269G001960</name>
</gene>
<dbReference type="Proteomes" id="UP000321947">
    <property type="component" value="Unassembled WGS sequence"/>
</dbReference>
<proteinExistence type="predicted"/>
<keyword evidence="2" id="KW-1133">Transmembrane helix</keyword>
<evidence type="ECO:0000313" key="4">
    <source>
        <dbReference type="EMBL" id="TYK04635.1"/>
    </source>
</evidence>
<evidence type="ECO:0000313" key="3">
    <source>
        <dbReference type="EMBL" id="KAA0033077.1"/>
    </source>
</evidence>
<sequence>MIFLLQHNSSIGFSCPLPLSSLRVSQGVVSLPASLLRFPFECLGVQSTFIALALTRPNSPLEPSRVCLLGILFINGAINVAILLLINTLSLWMSPFSYLCYLTCPRFSSHGPLPTNQVSWKSYYKKNLKKEIGSPTDQSTSIQDSKPPRGQDMREKDSVDEIEVRAETVGNEAEQDHSDACKLCIRRLCDWYSSPIHHGNSDLDSLWENGLEKIDGKPKSTG</sequence>
<feature type="region of interest" description="Disordered" evidence="1">
    <location>
        <begin position="132"/>
        <end position="158"/>
    </location>
</feature>
<name>A0A5D3BZW8_CUCMM</name>
<dbReference type="Proteomes" id="UP000321393">
    <property type="component" value="Unassembled WGS sequence"/>
</dbReference>
<comment type="caution">
    <text evidence="4">The sequence shown here is derived from an EMBL/GenBank/DDBJ whole genome shotgun (WGS) entry which is preliminary data.</text>
</comment>
<protein>
    <submittedName>
        <fullName evidence="4">E3 ubiquitin-protein ligase PRT1 isoform X2</fullName>
    </submittedName>
</protein>
<dbReference type="AlphaFoldDB" id="A0A5D3BZW8"/>
<feature type="compositionally biased region" description="Basic and acidic residues" evidence="1">
    <location>
        <begin position="146"/>
        <end position="158"/>
    </location>
</feature>
<dbReference type="EMBL" id="SSTE01020983">
    <property type="protein sequence ID" value="KAA0033077.1"/>
    <property type="molecule type" value="Genomic_DNA"/>
</dbReference>